<dbReference type="AlphaFoldDB" id="A0A381VX84"/>
<gene>
    <name evidence="3" type="ORF">METZ01_LOCUS97101</name>
</gene>
<evidence type="ECO:0000313" key="3">
    <source>
        <dbReference type="EMBL" id="SVA44247.1"/>
    </source>
</evidence>
<accession>A0A381VX84</accession>
<protein>
    <recommendedName>
        <fullName evidence="2">Amidohydrolase-related domain-containing protein</fullName>
    </recommendedName>
</protein>
<dbReference type="InterPro" id="IPR006680">
    <property type="entry name" value="Amidohydro-rel"/>
</dbReference>
<sequence length="346" mass="40722">MGIEEYSPVSSLKVPENKVYKAKYPFVDVHNHQWNMPKKDLKPLVEEMNDLNMAFMINLSGSGWGAQAEKDAYFEASMKKINENYPNRFGLFVNVDFESIDDVDYAKIQTQIIRDAVKKGAIGLKIYKSLGLRYKDKFGDRIAVNDSRLDPVWAVCGELNIPVLIHTAEPALFWEAKDKYNERWLELKQKPGRYRGGSDFYPSFEELIGEQHDVFRKHPNTIFINAHMGWMANDLNRMGEHLDEFPNVYTEIGAVLAELGRQPLRGRKFMIEYQDRIMFGKDIYNKSEYYVYFRVLETSDEYFDYYRKRHAFWKMYGMNLPDSVLKKLYYENALKLFPTISKDLFK</sequence>
<dbReference type="GO" id="GO:0016831">
    <property type="term" value="F:carboxy-lyase activity"/>
    <property type="evidence" value="ECO:0007669"/>
    <property type="project" value="InterPro"/>
</dbReference>
<evidence type="ECO:0000259" key="2">
    <source>
        <dbReference type="Pfam" id="PF04909"/>
    </source>
</evidence>
<dbReference type="Pfam" id="PF04909">
    <property type="entry name" value="Amidohydro_2"/>
    <property type="match status" value="1"/>
</dbReference>
<dbReference type="InterPro" id="IPR032465">
    <property type="entry name" value="ACMSD"/>
</dbReference>
<dbReference type="GO" id="GO:0019748">
    <property type="term" value="P:secondary metabolic process"/>
    <property type="evidence" value="ECO:0007669"/>
    <property type="project" value="TreeGrafter"/>
</dbReference>
<proteinExistence type="predicted"/>
<dbReference type="GO" id="GO:0016787">
    <property type="term" value="F:hydrolase activity"/>
    <property type="evidence" value="ECO:0007669"/>
    <property type="project" value="InterPro"/>
</dbReference>
<name>A0A381VX84_9ZZZZ</name>
<dbReference type="Gene3D" id="3.20.20.140">
    <property type="entry name" value="Metal-dependent hydrolases"/>
    <property type="match status" value="1"/>
</dbReference>
<reference evidence="3" key="1">
    <citation type="submission" date="2018-05" db="EMBL/GenBank/DDBJ databases">
        <authorList>
            <person name="Lanie J.A."/>
            <person name="Ng W.-L."/>
            <person name="Kazmierczak K.M."/>
            <person name="Andrzejewski T.M."/>
            <person name="Davidsen T.M."/>
            <person name="Wayne K.J."/>
            <person name="Tettelin H."/>
            <person name="Glass J.I."/>
            <person name="Rusch D."/>
            <person name="Podicherti R."/>
            <person name="Tsui H.-C.T."/>
            <person name="Winkler M.E."/>
        </authorList>
    </citation>
    <scope>NUCLEOTIDE SEQUENCE</scope>
</reference>
<keyword evidence="1" id="KW-0456">Lyase</keyword>
<dbReference type="InterPro" id="IPR032466">
    <property type="entry name" value="Metal_Hydrolase"/>
</dbReference>
<dbReference type="EMBL" id="UINC01009897">
    <property type="protein sequence ID" value="SVA44247.1"/>
    <property type="molecule type" value="Genomic_DNA"/>
</dbReference>
<organism evidence="3">
    <name type="scientific">marine metagenome</name>
    <dbReference type="NCBI Taxonomy" id="408172"/>
    <lineage>
        <taxon>unclassified sequences</taxon>
        <taxon>metagenomes</taxon>
        <taxon>ecological metagenomes</taxon>
    </lineage>
</organism>
<feature type="domain" description="Amidohydrolase-related" evidence="2">
    <location>
        <begin position="27"/>
        <end position="338"/>
    </location>
</feature>
<dbReference type="PANTHER" id="PTHR21240">
    <property type="entry name" value="2-AMINO-3-CARBOXYLMUCONATE-6-SEMIALDEHYDE DECARBOXYLASE"/>
    <property type="match status" value="1"/>
</dbReference>
<evidence type="ECO:0000256" key="1">
    <source>
        <dbReference type="ARBA" id="ARBA00023239"/>
    </source>
</evidence>
<dbReference type="SUPFAM" id="SSF51556">
    <property type="entry name" value="Metallo-dependent hydrolases"/>
    <property type="match status" value="1"/>
</dbReference>
<dbReference type="GO" id="GO:0005737">
    <property type="term" value="C:cytoplasm"/>
    <property type="evidence" value="ECO:0007669"/>
    <property type="project" value="TreeGrafter"/>
</dbReference>
<dbReference type="PANTHER" id="PTHR21240:SF28">
    <property type="entry name" value="ISO-OROTATE DECARBOXYLASE (EUROFUNG)"/>
    <property type="match status" value="1"/>
</dbReference>